<sequence>MTYQFKFTIFLKILISLTIIFNQSIARRTFFIENFEAEDFEGRSIVTFNYTKKDGTYLINGLIHVLKPIQNYMVQVESTSIPNIGPRITFINRTVNACKMFKKKNQNDFLFKFFVTTIKKYSNVSLSCPVKALTYSINKFQLDMDQLPSFIPVIDQQIHFYARSFNLNTDGSEENYLIVKNKWLLINSYIVNGLGNLFGIIDITQKTKKINLLHEKRTNVGIICSSCHKNLVLYLVECRVITRRLLNELFLTASHYGKCDSSRFESCYKISYKTEISLKLKSRLT</sequence>
<protein>
    <submittedName>
        <fullName evidence="1">CSON007182 protein</fullName>
    </submittedName>
</protein>
<dbReference type="PANTHER" id="PTHR20898">
    <property type="entry name" value="DAEDALUS ON 3-RELATED-RELATED"/>
    <property type="match status" value="1"/>
</dbReference>
<organism evidence="1">
    <name type="scientific">Culicoides sonorensis</name>
    <name type="common">Biting midge</name>
    <dbReference type="NCBI Taxonomy" id="179676"/>
    <lineage>
        <taxon>Eukaryota</taxon>
        <taxon>Metazoa</taxon>
        <taxon>Ecdysozoa</taxon>
        <taxon>Arthropoda</taxon>
        <taxon>Hexapoda</taxon>
        <taxon>Insecta</taxon>
        <taxon>Pterygota</taxon>
        <taxon>Neoptera</taxon>
        <taxon>Endopterygota</taxon>
        <taxon>Diptera</taxon>
        <taxon>Nematocera</taxon>
        <taxon>Chironomoidea</taxon>
        <taxon>Ceratopogonidae</taxon>
        <taxon>Ceratopogoninae</taxon>
        <taxon>Culicoides</taxon>
        <taxon>Monoculicoides</taxon>
    </lineage>
</organism>
<gene>
    <name evidence="1" type="primary">CSON007182</name>
</gene>
<reference evidence="2" key="2">
    <citation type="submission" date="2018-07" db="EMBL/GenBank/DDBJ databases">
        <authorList>
            <person name="Quirk P.G."/>
            <person name="Krulwich T.A."/>
        </authorList>
    </citation>
    <scope>NUCLEOTIDE SEQUENCE</scope>
</reference>
<name>A0A336LAB7_CULSO</name>
<dbReference type="PANTHER" id="PTHR20898:SF0">
    <property type="entry name" value="DAEDALUS ON 3-RELATED"/>
    <property type="match status" value="1"/>
</dbReference>
<proteinExistence type="predicted"/>
<dbReference type="VEuPathDB" id="VectorBase:CSON007182"/>
<accession>A0A336LAB7</accession>
<dbReference type="EMBL" id="UFQT01002706">
    <property type="protein sequence ID" value="SSX33968.1"/>
    <property type="molecule type" value="Genomic_DNA"/>
</dbReference>
<dbReference type="Pfam" id="PF06477">
    <property type="entry name" value="DUF1091"/>
    <property type="match status" value="1"/>
</dbReference>
<dbReference type="InterPro" id="IPR010512">
    <property type="entry name" value="DUF1091"/>
</dbReference>
<evidence type="ECO:0000313" key="1">
    <source>
        <dbReference type="EMBL" id="SSX14570.1"/>
    </source>
</evidence>
<evidence type="ECO:0000313" key="2">
    <source>
        <dbReference type="EMBL" id="SSX33968.1"/>
    </source>
</evidence>
<reference evidence="1" key="1">
    <citation type="submission" date="2018-04" db="EMBL/GenBank/DDBJ databases">
        <authorList>
            <person name="Go L.Y."/>
            <person name="Mitchell J.A."/>
        </authorList>
    </citation>
    <scope>NUCLEOTIDE SEQUENCE</scope>
    <source>
        <tissue evidence="1">Whole organism</tissue>
    </source>
</reference>
<dbReference type="EMBL" id="UFQS01002706">
    <property type="protein sequence ID" value="SSX14570.1"/>
    <property type="molecule type" value="Genomic_DNA"/>
</dbReference>
<dbReference type="SMART" id="SM00697">
    <property type="entry name" value="DM8"/>
    <property type="match status" value="1"/>
</dbReference>
<dbReference type="AlphaFoldDB" id="A0A336LAB7"/>